<name>A0A2G8S484_9APHY</name>
<dbReference type="EMBL" id="AYKW01000024">
    <property type="protein sequence ID" value="PIL28368.1"/>
    <property type="molecule type" value="Genomic_DNA"/>
</dbReference>
<dbReference type="AlphaFoldDB" id="A0A2G8S484"/>
<sequence length="503" mass="56872">MSVAPPTAPQDTPRPVYVLPNTQHIRVNQGKRGREDEDDSVSVVDSPKRVKPLEPVVGSKSTPRAIKDARKSRMLRTRVQPSIKKKSECLDAILGYDSEKHYEYGSDTDEEDPPSDPDEPMLSPDEDSASPEHDDKDHAMTDISEETFRAEIDQIFVGSDELVKTFFFTESDSDSDGELADDESEIDVNDADKKSEPKSAAAIAGRVKAIEWERPGPSPLRNEMHLAPDAPKKTAVVRKNKDGYVPIARSSHHPGVDRESTRKDAINRRHCWRLHLPSTDAPVWWRPQPSPVALGKRKALEIVPEYVKPKCGMGLGTPPRFRRWEPLTPPPSRYVYSTFDHAIPFKHRQFGQAAFHGAEAWGVLQRTDRQSTQAVDGRTFEGFSGPLRLGVCPVIGPTRETVEVRADRRALQHWRAHGMQLERMHRNVPRENWKFVTTGVMVENEARMQALQLTERARAPSPEPVVDEDVSMDMVLFEDCDFEELGPWMPWQPEFVVGGTWCR</sequence>
<feature type="region of interest" description="Disordered" evidence="1">
    <location>
        <begin position="1"/>
        <end position="82"/>
    </location>
</feature>
<dbReference type="Proteomes" id="UP000230002">
    <property type="component" value="Unassembled WGS sequence"/>
</dbReference>
<comment type="caution">
    <text evidence="2">The sequence shown here is derived from an EMBL/GenBank/DDBJ whole genome shotgun (WGS) entry which is preliminary data.</text>
</comment>
<evidence type="ECO:0000313" key="2">
    <source>
        <dbReference type="EMBL" id="PIL28368.1"/>
    </source>
</evidence>
<accession>A0A2G8S484</accession>
<keyword evidence="3" id="KW-1185">Reference proteome</keyword>
<dbReference type="OrthoDB" id="10506025at2759"/>
<evidence type="ECO:0000313" key="3">
    <source>
        <dbReference type="Proteomes" id="UP000230002"/>
    </source>
</evidence>
<gene>
    <name evidence="2" type="ORF">GSI_09519</name>
</gene>
<protein>
    <submittedName>
        <fullName evidence="2">Uncharacterized protein</fullName>
    </submittedName>
</protein>
<reference evidence="2 3" key="1">
    <citation type="journal article" date="2015" name="Sci. Rep.">
        <title>Chromosome-level genome map provides insights into diverse defense mechanisms in the medicinal fungus Ganoderma sinense.</title>
        <authorList>
            <person name="Zhu Y."/>
            <person name="Xu J."/>
            <person name="Sun C."/>
            <person name="Zhou S."/>
            <person name="Xu H."/>
            <person name="Nelson D.R."/>
            <person name="Qian J."/>
            <person name="Song J."/>
            <person name="Luo H."/>
            <person name="Xiang L."/>
            <person name="Li Y."/>
            <person name="Xu Z."/>
            <person name="Ji A."/>
            <person name="Wang L."/>
            <person name="Lu S."/>
            <person name="Hayward A."/>
            <person name="Sun W."/>
            <person name="Li X."/>
            <person name="Schwartz D.C."/>
            <person name="Wang Y."/>
            <person name="Chen S."/>
        </authorList>
    </citation>
    <scope>NUCLEOTIDE SEQUENCE [LARGE SCALE GENOMIC DNA]</scope>
    <source>
        <strain evidence="2 3">ZZ0214-1</strain>
    </source>
</reference>
<organism evidence="2 3">
    <name type="scientific">Ganoderma sinense ZZ0214-1</name>
    <dbReference type="NCBI Taxonomy" id="1077348"/>
    <lineage>
        <taxon>Eukaryota</taxon>
        <taxon>Fungi</taxon>
        <taxon>Dikarya</taxon>
        <taxon>Basidiomycota</taxon>
        <taxon>Agaricomycotina</taxon>
        <taxon>Agaricomycetes</taxon>
        <taxon>Polyporales</taxon>
        <taxon>Polyporaceae</taxon>
        <taxon>Ganoderma</taxon>
    </lineage>
</organism>
<evidence type="ECO:0000256" key="1">
    <source>
        <dbReference type="SAM" id="MobiDB-lite"/>
    </source>
</evidence>
<dbReference type="STRING" id="1077348.A0A2G8S484"/>
<feature type="region of interest" description="Disordered" evidence="1">
    <location>
        <begin position="169"/>
        <end position="198"/>
    </location>
</feature>
<feature type="region of interest" description="Disordered" evidence="1">
    <location>
        <begin position="97"/>
        <end position="146"/>
    </location>
</feature>
<feature type="compositionally biased region" description="Acidic residues" evidence="1">
    <location>
        <begin position="171"/>
        <end position="189"/>
    </location>
</feature>
<feature type="compositionally biased region" description="Acidic residues" evidence="1">
    <location>
        <begin position="106"/>
        <end position="129"/>
    </location>
</feature>
<feature type="compositionally biased region" description="Basic and acidic residues" evidence="1">
    <location>
        <begin position="130"/>
        <end position="146"/>
    </location>
</feature>
<proteinExistence type="predicted"/>